<gene>
    <name evidence="4" type="ORF">SAMN04488122_1695</name>
</gene>
<dbReference type="OrthoDB" id="704021at2"/>
<dbReference type="RefSeq" id="WP_089893069.1">
    <property type="nucleotide sequence ID" value="NZ_FOJG01000001.1"/>
</dbReference>
<proteinExistence type="predicted"/>
<dbReference type="EMBL" id="FOJG01000001">
    <property type="protein sequence ID" value="SEW30280.1"/>
    <property type="molecule type" value="Genomic_DNA"/>
</dbReference>
<feature type="transmembrane region" description="Helical" evidence="1">
    <location>
        <begin position="92"/>
        <end position="113"/>
    </location>
</feature>
<dbReference type="GO" id="GO:0016989">
    <property type="term" value="F:sigma factor antagonist activity"/>
    <property type="evidence" value="ECO:0007669"/>
    <property type="project" value="TreeGrafter"/>
</dbReference>
<evidence type="ECO:0008006" key="6">
    <source>
        <dbReference type="Google" id="ProtNLM"/>
    </source>
</evidence>
<keyword evidence="1" id="KW-1133">Transmembrane helix</keyword>
<feature type="domain" description="FecR protein" evidence="2">
    <location>
        <begin position="194"/>
        <end position="289"/>
    </location>
</feature>
<dbReference type="PANTHER" id="PTHR30273:SF2">
    <property type="entry name" value="PROTEIN FECR"/>
    <property type="match status" value="1"/>
</dbReference>
<name>A0A1I0QRR5_9BACT</name>
<dbReference type="Gene3D" id="2.60.120.1440">
    <property type="match status" value="1"/>
</dbReference>
<dbReference type="InterPro" id="IPR032508">
    <property type="entry name" value="FecR_C"/>
</dbReference>
<dbReference type="AlphaFoldDB" id="A0A1I0QRR5"/>
<evidence type="ECO:0000256" key="1">
    <source>
        <dbReference type="SAM" id="Phobius"/>
    </source>
</evidence>
<keyword evidence="5" id="KW-1185">Reference proteome</keyword>
<dbReference type="Gene3D" id="3.55.50.30">
    <property type="match status" value="1"/>
</dbReference>
<feature type="domain" description="Protein FecR C-terminal" evidence="3">
    <location>
        <begin position="332"/>
        <end position="395"/>
    </location>
</feature>
<organism evidence="4 5">
    <name type="scientific">Chitinophaga arvensicola</name>
    <dbReference type="NCBI Taxonomy" id="29529"/>
    <lineage>
        <taxon>Bacteria</taxon>
        <taxon>Pseudomonadati</taxon>
        <taxon>Bacteroidota</taxon>
        <taxon>Chitinophagia</taxon>
        <taxon>Chitinophagales</taxon>
        <taxon>Chitinophagaceae</taxon>
        <taxon>Chitinophaga</taxon>
    </lineage>
</organism>
<sequence length="400" mass="44598">MQENKLISLYHKAVNGNISDEEREELFTLLSDPEARELYESLFKWGATKTNTDEQQDFFTRSQASALLERIRQESHQQQDPQPAPVVKLKVLLAWTAAAVILVLLSAGTYLLWNKPLPAETEKVFALQAPASLPAAKTNNVMLTLSDGRQVALDSISPAQIIEEKGSRAVNSEKGALTYMSEPVNAAPEVAFNTLSTPRGKYYKLVLPDGTRVYLNAASSLRYPTSFTKDQRKVELTGEAYFEVIKDADKPFLVITGKQSLSVLGTSFNVKAYTDEPYTRTTLVEGSIKIDPKNGSAARILQPGEQATVEGSKIIVKRTDVKEDISWMSDMFYFSNTDLQDVAHQLQRWYDIEVDYASLPDAHLYGQLPRSTPLPLLLKAIGKTSNIKLNLSKNQLLLEH</sequence>
<evidence type="ECO:0000259" key="2">
    <source>
        <dbReference type="Pfam" id="PF04773"/>
    </source>
</evidence>
<dbReference type="InterPro" id="IPR012373">
    <property type="entry name" value="Ferrdict_sens_TM"/>
</dbReference>
<evidence type="ECO:0000313" key="5">
    <source>
        <dbReference type="Proteomes" id="UP000199310"/>
    </source>
</evidence>
<dbReference type="PANTHER" id="PTHR30273">
    <property type="entry name" value="PERIPLASMIC SIGNAL SENSOR AND SIGMA FACTOR ACTIVATOR FECR-RELATED"/>
    <property type="match status" value="1"/>
</dbReference>
<dbReference type="FunFam" id="2.60.120.1440:FF:000001">
    <property type="entry name" value="Putative anti-sigma factor"/>
    <property type="match status" value="1"/>
</dbReference>
<dbReference type="STRING" id="29529.SAMN04488122_1695"/>
<dbReference type="Pfam" id="PF16344">
    <property type="entry name" value="FecR_C"/>
    <property type="match status" value="1"/>
</dbReference>
<dbReference type="Pfam" id="PF04773">
    <property type="entry name" value="FecR"/>
    <property type="match status" value="1"/>
</dbReference>
<keyword evidence="1" id="KW-0812">Transmembrane</keyword>
<reference evidence="5" key="1">
    <citation type="submission" date="2016-10" db="EMBL/GenBank/DDBJ databases">
        <authorList>
            <person name="Varghese N."/>
            <person name="Submissions S."/>
        </authorList>
    </citation>
    <scope>NUCLEOTIDE SEQUENCE [LARGE SCALE GENOMIC DNA]</scope>
    <source>
        <strain evidence="5">DSM 3695</strain>
    </source>
</reference>
<protein>
    <recommendedName>
        <fullName evidence="6">FecR protein</fullName>
    </recommendedName>
</protein>
<accession>A0A1I0QRR5</accession>
<evidence type="ECO:0000313" key="4">
    <source>
        <dbReference type="EMBL" id="SEW30280.1"/>
    </source>
</evidence>
<keyword evidence="1" id="KW-0472">Membrane</keyword>
<evidence type="ECO:0000259" key="3">
    <source>
        <dbReference type="Pfam" id="PF16344"/>
    </source>
</evidence>
<dbReference type="Proteomes" id="UP000199310">
    <property type="component" value="Unassembled WGS sequence"/>
</dbReference>
<dbReference type="InterPro" id="IPR006860">
    <property type="entry name" value="FecR"/>
</dbReference>